<feature type="compositionally biased region" description="Basic and acidic residues" evidence="1">
    <location>
        <begin position="1481"/>
        <end position="1503"/>
    </location>
</feature>
<feature type="region of interest" description="Disordered" evidence="1">
    <location>
        <begin position="1527"/>
        <end position="1546"/>
    </location>
</feature>
<feature type="region of interest" description="Disordered" evidence="1">
    <location>
        <begin position="1411"/>
        <end position="1503"/>
    </location>
</feature>
<dbReference type="EMBL" id="LGUB01000225">
    <property type="protein sequence ID" value="KRH93758.1"/>
    <property type="molecule type" value="Genomic_DNA"/>
</dbReference>
<feature type="compositionally biased region" description="Basic and acidic residues" evidence="1">
    <location>
        <begin position="1598"/>
        <end position="1611"/>
    </location>
</feature>
<feature type="region of interest" description="Disordered" evidence="1">
    <location>
        <begin position="777"/>
        <end position="806"/>
    </location>
</feature>
<feature type="compositionally biased region" description="Polar residues" evidence="1">
    <location>
        <begin position="777"/>
        <end position="787"/>
    </location>
</feature>
<protein>
    <submittedName>
        <fullName evidence="2">Uncharacterized protein</fullName>
    </submittedName>
</protein>
<feature type="compositionally biased region" description="Basic and acidic residues" evidence="1">
    <location>
        <begin position="1629"/>
        <end position="1645"/>
    </location>
</feature>
<proteinExistence type="predicted"/>
<comment type="caution">
    <text evidence="2">The sequence shown here is derived from an EMBL/GenBank/DDBJ whole genome shotgun (WGS) entry which is preliminary data.</text>
</comment>
<evidence type="ECO:0000313" key="2">
    <source>
        <dbReference type="EMBL" id="KRH93758.1"/>
    </source>
</evidence>
<feature type="compositionally biased region" description="Basic and acidic residues" evidence="1">
    <location>
        <begin position="50"/>
        <end position="61"/>
    </location>
</feature>
<keyword evidence="3" id="KW-1185">Reference proteome</keyword>
<reference evidence="2 3" key="1">
    <citation type="submission" date="2015-07" db="EMBL/GenBank/DDBJ databases">
        <title>The genome of Pseudoloma neurophilia, a relevant intracellular parasite of the zebrafish.</title>
        <authorList>
            <person name="Ndikumana S."/>
            <person name="Pelin A."/>
            <person name="Sanders J."/>
            <person name="Corradi N."/>
        </authorList>
    </citation>
    <scope>NUCLEOTIDE SEQUENCE [LARGE SCALE GENOMIC DNA]</scope>
    <source>
        <strain evidence="2 3">MK1</strain>
    </source>
</reference>
<dbReference type="Proteomes" id="UP000051530">
    <property type="component" value="Unassembled WGS sequence"/>
</dbReference>
<feature type="compositionally biased region" description="Basic and acidic residues" evidence="1">
    <location>
        <begin position="1416"/>
        <end position="1425"/>
    </location>
</feature>
<gene>
    <name evidence="2" type="ORF">M153_590000119</name>
</gene>
<accession>A0A0R0M2C0</accession>
<feature type="compositionally biased region" description="Basic and acidic residues" evidence="1">
    <location>
        <begin position="1448"/>
        <end position="1460"/>
    </location>
</feature>
<feature type="compositionally biased region" description="Basic and acidic residues" evidence="1">
    <location>
        <begin position="625"/>
        <end position="644"/>
    </location>
</feature>
<feature type="region of interest" description="Disordered" evidence="1">
    <location>
        <begin position="622"/>
        <end position="644"/>
    </location>
</feature>
<organism evidence="2 3">
    <name type="scientific">Pseudoloma neurophilia</name>
    <dbReference type="NCBI Taxonomy" id="146866"/>
    <lineage>
        <taxon>Eukaryota</taxon>
        <taxon>Fungi</taxon>
        <taxon>Fungi incertae sedis</taxon>
        <taxon>Microsporidia</taxon>
        <taxon>Pseudoloma</taxon>
    </lineage>
</organism>
<feature type="region of interest" description="Disordered" evidence="1">
    <location>
        <begin position="1597"/>
        <end position="1660"/>
    </location>
</feature>
<feature type="region of interest" description="Disordered" evidence="1">
    <location>
        <begin position="50"/>
        <end position="79"/>
    </location>
</feature>
<sequence>MDDSSSSFCDLHESIEIDSDDLIDSKEQIQKEEIDSTQMYVQNLEEKFTEETQDNKQETKYTHSRSQNTQKEVKTAYETEKIKPVAKNEQQSEHNDVQEPVKETEHLKIDEIGEISQFQESFDQTSEENLVNTDIEMHISQDDIEEYGNQEDENAVHVDTFITEHSDAHIQENIVIEQNFLLEEGLKNHHSVERSAGFDSEDATEIKNNHKTENEALYAQDTDYCKDMTKIGQNNEDFLLEREIENSQIIIEPVQQHNNITESDSIKSTDEQFNGTCGPSEYGVPSNTIQKFSDDLKNQMKDDQESNEEIFPNIDSDQGKNTKDVVNEVPGISKNDGVNEQKRMGTTNDDVFQNNDLIFHDKLQGIEQGSLEQKASELSENHISKVQQPENSLANNFKTIEKSDTFSFENSSEVYDELSDCETKSQSDPTNQLEILKKMSNLENNPAKYENHVLSTEQLTENAIIDDDKKRVNDNEKSLSLLKQVASKVINPFFEQQNETFDTVIPPKMENRANYQKMADKEFFDDLIEITEDEIGQFGCDKNHETEQNVINEENFEEITELDTLKSDIGKTNAQAVFQPSTDQENKKMLFEDNIADDLMEFEEITDKFNSNGCKIDFESTVTPKESKLTKSDREKEAHSKKVKLSKESPKQALFYEHEVENVFDFDDLENFDTTEDQKTHSDNSAGVGSDNFTTKTRISQNEFEMPLPINMSRIAGGKFEDTAIDQVSNEKKMADKRQIEKKGDVEKSVFKKVNEVQSNKNELDRSIDKENTNAVIQEKTSSSEIGSNEADEEIVPPEESKQNLNEIDQKLDSLTVKVTNKPEKHDKIFETVDNADKKHVDTLNQVSDYVDEHYEENTTLFDTTEPTQSDTISKDELQLSEQNVENTTDEQNSPVLEDLPTTFFTDSNDDTDIFGMKSVENPAVQDVNLPEYEIFDEAPDFFTNDIVEEFEFLPESNHTPSTKSPAGLFDKKDDIVPQKIEKQPINSEIKSYDPFVSNVLQAHDPFVSNDLQAHDPFVSNVLQAHDPFVSNDSQTQDPQVKNLQNNVQSYDPFATDDLPSQTVFDETEQQKTQTFSLKPPITNRRQQKENVKIFEPKKQSASVLYSRTILRNEALVVLQPTVQSRTVNGQRVDISSYITLTFKIKQDSALTKENLKQLAEETCRDHKNVFDSDGKCEKCIRNDIFRMTYDSNGYLKNLLNSKDENDTNFNQKMAQQFVDQEVCEILTKCQGNLFDQLVALIKGGHQIVAMLLSRNTKYEQFVTDSVLTKHVVPTYHVFYQKCSKTETSTEYYGKENHLECWPKLLLHLYREKKANNLQNYHLNHLLSLKKSNSAQMLVLLFIFKYFNVNLFEKFEEIFRFNHEYLNILEHLKVEHRILNEKKKKSQENKVQSVSSWSRIVERGLSRIIGLETEQPAEKPSENDSSKPTVKIQEPKMSDSRISTSPKSKKDAQIDQKTSEKSVSPFASHLKNAMSPEELDIEKKETDLKENDQSLEPSKPEGKKDYAASFAEFFHSAKTETVTSYDDTFLTKKKKPEEKEEDDPLKLEKPSGWSFFSFFKSKDKQDRKKIKIEVNSNIEYKFDEKTKKWVKSGQIKEVGAEKDPKSADLGKKAVPLPPQRMITPPIIKPKSEDSKPVKAPEKDSLASRYVLKQSDQEKPEEAVNVNQIFGGMRRKAKK</sequence>
<dbReference type="VEuPathDB" id="MicrosporidiaDB:M153_590000119"/>
<evidence type="ECO:0000313" key="3">
    <source>
        <dbReference type="Proteomes" id="UP000051530"/>
    </source>
</evidence>
<evidence type="ECO:0000256" key="1">
    <source>
        <dbReference type="SAM" id="MobiDB-lite"/>
    </source>
</evidence>
<name>A0A0R0M2C0_9MICR</name>
<feature type="region of interest" description="Disordered" evidence="1">
    <location>
        <begin position="328"/>
        <end position="349"/>
    </location>
</feature>